<dbReference type="Gene3D" id="1.10.4060.10">
    <property type="entry name" value="BPP1347 like domain"/>
    <property type="match status" value="1"/>
</dbReference>
<dbReference type="EMBL" id="CP005973">
    <property type="protein sequence ID" value="AJR06755.1"/>
    <property type="molecule type" value="Genomic_DNA"/>
</dbReference>
<proteinExistence type="predicted"/>
<gene>
    <name evidence="1" type="ORF">H744_1c1737</name>
</gene>
<dbReference type="SUPFAM" id="SSF88697">
    <property type="entry name" value="PUA domain-like"/>
    <property type="match status" value="1"/>
</dbReference>
<evidence type="ECO:0000313" key="1">
    <source>
        <dbReference type="EMBL" id="AJR06755.1"/>
    </source>
</evidence>
<dbReference type="OrthoDB" id="8558970at2"/>
<sequence>MVSLISNEFKRLPYLKCRDHFMPMGNGNINGTGYRFTHTVTDGLRAGGLWLVMQDDSGQIAGNSGDIIMFAAIEDVDWLSGSQIKLKLAIRHWGKVTASGVQHQHLEGQVYPLWQDSVLPDDDLLVMRLLQLTSEYPNQQLNSGALSSPTNQFNTNWICWRWLEILPIPLGTKQRLLKSPTSEPCLRYLRKIIRQSDRIK</sequence>
<dbReference type="InterPro" id="IPR015947">
    <property type="entry name" value="PUA-like_sf"/>
</dbReference>
<evidence type="ECO:0000313" key="2">
    <source>
        <dbReference type="Proteomes" id="UP000032303"/>
    </source>
</evidence>
<protein>
    <recommendedName>
        <fullName evidence="3">Lon N-terminal domain-containing protein</fullName>
    </recommendedName>
</protein>
<reference evidence="1 2" key="1">
    <citation type="submission" date="2013-05" db="EMBL/GenBank/DDBJ databases">
        <title>Complete genome sequence of the lipase-producing bacterium Photobacterium gaetbulicola Gung47.</title>
        <authorList>
            <person name="Kim Y.-O."/>
        </authorList>
    </citation>
    <scope>NUCLEOTIDE SEQUENCE [LARGE SCALE GENOMIC DNA]</scope>
    <source>
        <strain evidence="1 2">Gung47</strain>
    </source>
</reference>
<organism evidence="1 2">
    <name type="scientific">Photobacterium gaetbulicola Gung47</name>
    <dbReference type="NCBI Taxonomy" id="658445"/>
    <lineage>
        <taxon>Bacteria</taxon>
        <taxon>Pseudomonadati</taxon>
        <taxon>Pseudomonadota</taxon>
        <taxon>Gammaproteobacteria</taxon>
        <taxon>Vibrionales</taxon>
        <taxon>Vibrionaceae</taxon>
        <taxon>Photobacterium</taxon>
    </lineage>
</organism>
<keyword evidence="2" id="KW-1185">Reference proteome</keyword>
<dbReference type="AlphaFoldDB" id="A0A0C5WUQ8"/>
<name>A0A0C5WUQ8_9GAMM</name>
<evidence type="ECO:0008006" key="3">
    <source>
        <dbReference type="Google" id="ProtNLM"/>
    </source>
</evidence>
<dbReference type="KEGG" id="pgb:H744_1c1737"/>
<dbReference type="PATRIC" id="fig|658445.3.peg.1880"/>
<dbReference type="STRING" id="658445.H744_1c1737"/>
<dbReference type="HOGENOM" id="CLU_048359_3_1_6"/>
<dbReference type="Proteomes" id="UP000032303">
    <property type="component" value="Chromosome 1"/>
</dbReference>
<accession>A0A0C5WUQ8</accession>